<comment type="caution">
    <text evidence="2">The sequence shown here is derived from an EMBL/GenBank/DDBJ whole genome shotgun (WGS) entry which is preliminary data.</text>
</comment>
<gene>
    <name evidence="2" type="ORF">FH969_06845</name>
</gene>
<sequence length="198" mass="18392">MLSLAVDPLPATPSGTALRGTAVLTTTASIAPEQYFATVTVLQNGVVVSRPPVGTDAGPVLALTPGESIVVPLSQDLAADCGTALPTPAATAAAGGSLLTPAAPDGAVEAASDEAEVRAADAAAPDTAGGVGGGDGGGVGGSGGDGGGDGVGTPGTGSATPAPSIGDLPPGEYVVVVAVHVVRDGGLVVAATAPLTIT</sequence>
<organism evidence="2 3">
    <name type="scientific">Miniimonas arenae</name>
    <dbReference type="NCBI Taxonomy" id="676201"/>
    <lineage>
        <taxon>Bacteria</taxon>
        <taxon>Bacillati</taxon>
        <taxon>Actinomycetota</taxon>
        <taxon>Actinomycetes</taxon>
        <taxon>Micrococcales</taxon>
        <taxon>Beutenbergiaceae</taxon>
        <taxon>Miniimonas</taxon>
    </lineage>
</organism>
<proteinExistence type="predicted"/>
<accession>A0A5C5BDJ6</accession>
<dbReference type="EMBL" id="VENP01000019">
    <property type="protein sequence ID" value="TNU74916.1"/>
    <property type="molecule type" value="Genomic_DNA"/>
</dbReference>
<name>A0A5C5BDJ6_9MICO</name>
<dbReference type="Proteomes" id="UP000313849">
    <property type="component" value="Unassembled WGS sequence"/>
</dbReference>
<feature type="region of interest" description="Disordered" evidence="1">
    <location>
        <begin position="104"/>
        <end position="167"/>
    </location>
</feature>
<dbReference type="AlphaFoldDB" id="A0A5C5BDJ6"/>
<keyword evidence="3" id="KW-1185">Reference proteome</keyword>
<evidence type="ECO:0000256" key="1">
    <source>
        <dbReference type="SAM" id="MobiDB-lite"/>
    </source>
</evidence>
<reference evidence="2 3" key="1">
    <citation type="submission" date="2019-06" db="EMBL/GenBank/DDBJ databases">
        <title>Draft genome sequence of Miniimonas arenae KCTC 19750T isolated from sea sand.</title>
        <authorList>
            <person name="Park S.-J."/>
        </authorList>
    </citation>
    <scope>NUCLEOTIDE SEQUENCE [LARGE SCALE GENOMIC DNA]</scope>
    <source>
        <strain evidence="2 3">KCTC 19750</strain>
    </source>
</reference>
<evidence type="ECO:0000313" key="2">
    <source>
        <dbReference type="EMBL" id="TNU74916.1"/>
    </source>
</evidence>
<evidence type="ECO:0000313" key="3">
    <source>
        <dbReference type="Proteomes" id="UP000313849"/>
    </source>
</evidence>
<protein>
    <submittedName>
        <fullName evidence="2">Uncharacterized protein</fullName>
    </submittedName>
</protein>
<feature type="compositionally biased region" description="Gly residues" evidence="1">
    <location>
        <begin position="129"/>
        <end position="155"/>
    </location>
</feature>